<keyword evidence="1" id="KW-1133">Transmembrane helix</keyword>
<dbReference type="EMBL" id="LR746273">
    <property type="protein sequence ID" value="CAA7404221.1"/>
    <property type="molecule type" value="Genomic_DNA"/>
</dbReference>
<dbReference type="EMBL" id="LR743597">
    <property type="protein sequence ID" value="CAA2628135.1"/>
    <property type="molecule type" value="Genomic_DNA"/>
</dbReference>
<name>A0A7I8L2G7_SPIIN</name>
<protein>
    <submittedName>
        <fullName evidence="3">Uncharacterized protein</fullName>
    </submittedName>
</protein>
<evidence type="ECO:0000313" key="3">
    <source>
        <dbReference type="EMBL" id="CAA7404221.1"/>
    </source>
</evidence>
<proteinExistence type="predicted"/>
<evidence type="ECO:0000313" key="4">
    <source>
        <dbReference type="Proteomes" id="UP000663760"/>
    </source>
</evidence>
<keyword evidence="1" id="KW-0812">Transmembrane</keyword>
<keyword evidence="4" id="KW-1185">Reference proteome</keyword>
<dbReference type="Proteomes" id="UP000663760">
    <property type="component" value="Chromosome 10"/>
</dbReference>
<sequence length="47" mass="5613">MYLFNVLYVSNLDINLLSYNYQNFLLLCSIFSLSLYFSLCKSLEIIY</sequence>
<evidence type="ECO:0000313" key="2">
    <source>
        <dbReference type="EMBL" id="CAA2628135.1"/>
    </source>
</evidence>
<accession>A0A7I8L2G7</accession>
<keyword evidence="1" id="KW-0472">Membrane</keyword>
<reference evidence="3" key="1">
    <citation type="submission" date="2020-02" db="EMBL/GenBank/DDBJ databases">
        <authorList>
            <person name="Scholz U."/>
            <person name="Mascher M."/>
            <person name="Fiebig A."/>
        </authorList>
    </citation>
    <scope>NUCLEOTIDE SEQUENCE</scope>
</reference>
<organism evidence="3 4">
    <name type="scientific">Spirodela intermedia</name>
    <name type="common">Intermediate duckweed</name>
    <dbReference type="NCBI Taxonomy" id="51605"/>
    <lineage>
        <taxon>Eukaryota</taxon>
        <taxon>Viridiplantae</taxon>
        <taxon>Streptophyta</taxon>
        <taxon>Embryophyta</taxon>
        <taxon>Tracheophyta</taxon>
        <taxon>Spermatophyta</taxon>
        <taxon>Magnoliopsida</taxon>
        <taxon>Liliopsida</taxon>
        <taxon>Araceae</taxon>
        <taxon>Lemnoideae</taxon>
        <taxon>Spirodela</taxon>
    </lineage>
</organism>
<feature type="transmembrane region" description="Helical" evidence="1">
    <location>
        <begin position="20"/>
        <end position="39"/>
    </location>
</feature>
<gene>
    <name evidence="2" type="ORF">SI7747_10013783</name>
    <name evidence="3" type="ORF">SI8410_10014899</name>
</gene>
<dbReference type="AlphaFoldDB" id="A0A7I8L2G7"/>
<evidence type="ECO:0000256" key="1">
    <source>
        <dbReference type="SAM" id="Phobius"/>
    </source>
</evidence>